<keyword evidence="5 7" id="KW-1133">Transmembrane helix</keyword>
<evidence type="ECO:0000259" key="8">
    <source>
        <dbReference type="Pfam" id="PF00561"/>
    </source>
</evidence>
<evidence type="ECO:0000256" key="3">
    <source>
        <dbReference type="ARBA" id="ARBA00022692"/>
    </source>
</evidence>
<dbReference type="InterPro" id="IPR002410">
    <property type="entry name" value="Peptidase_S33"/>
</dbReference>
<keyword evidence="10" id="KW-1185">Reference proteome</keyword>
<evidence type="ECO:0000256" key="4">
    <source>
        <dbReference type="ARBA" id="ARBA00022801"/>
    </source>
</evidence>
<dbReference type="GO" id="GO:0005886">
    <property type="term" value="C:plasma membrane"/>
    <property type="evidence" value="ECO:0007669"/>
    <property type="project" value="TreeGrafter"/>
</dbReference>
<keyword evidence="3 7" id="KW-0812">Transmembrane</keyword>
<dbReference type="InterPro" id="IPR000073">
    <property type="entry name" value="AB_hydrolase_1"/>
</dbReference>
<feature type="transmembrane region" description="Helical" evidence="7">
    <location>
        <begin position="831"/>
        <end position="859"/>
    </location>
</feature>
<dbReference type="GO" id="GO:0006508">
    <property type="term" value="P:proteolysis"/>
    <property type="evidence" value="ECO:0007669"/>
    <property type="project" value="InterPro"/>
</dbReference>
<feature type="transmembrane region" description="Helical" evidence="7">
    <location>
        <begin position="527"/>
        <end position="544"/>
    </location>
</feature>
<dbReference type="Pfam" id="PF00561">
    <property type="entry name" value="Abhydrolase_1"/>
    <property type="match status" value="1"/>
</dbReference>
<dbReference type="Proteomes" id="UP000697127">
    <property type="component" value="Unassembled WGS sequence"/>
</dbReference>
<evidence type="ECO:0000256" key="1">
    <source>
        <dbReference type="ARBA" id="ARBA00004141"/>
    </source>
</evidence>
<protein>
    <recommendedName>
        <fullName evidence="8">AB hydrolase-1 domain-containing protein</fullName>
    </recommendedName>
</protein>
<dbReference type="SUPFAM" id="SSF103473">
    <property type="entry name" value="MFS general substrate transporter"/>
    <property type="match status" value="1"/>
</dbReference>
<dbReference type="GO" id="GO:0000324">
    <property type="term" value="C:fungal-type vacuole"/>
    <property type="evidence" value="ECO:0007669"/>
    <property type="project" value="TreeGrafter"/>
</dbReference>
<dbReference type="InterPro" id="IPR036259">
    <property type="entry name" value="MFS_trans_sf"/>
</dbReference>
<comment type="similarity">
    <text evidence="2">Belongs to the peptidase S33 family.</text>
</comment>
<dbReference type="GO" id="GO:0008233">
    <property type="term" value="F:peptidase activity"/>
    <property type="evidence" value="ECO:0007669"/>
    <property type="project" value="InterPro"/>
</dbReference>
<feature type="transmembrane region" description="Helical" evidence="7">
    <location>
        <begin position="683"/>
        <end position="703"/>
    </location>
</feature>
<evidence type="ECO:0000313" key="10">
    <source>
        <dbReference type="Proteomes" id="UP000697127"/>
    </source>
</evidence>
<organism evidence="9 10">
    <name type="scientific">Pichia californica</name>
    <dbReference type="NCBI Taxonomy" id="460514"/>
    <lineage>
        <taxon>Eukaryota</taxon>
        <taxon>Fungi</taxon>
        <taxon>Dikarya</taxon>
        <taxon>Ascomycota</taxon>
        <taxon>Saccharomycotina</taxon>
        <taxon>Pichiomycetes</taxon>
        <taxon>Pichiales</taxon>
        <taxon>Pichiaceae</taxon>
        <taxon>Pichia</taxon>
    </lineage>
</organism>
<dbReference type="SUPFAM" id="SSF53474">
    <property type="entry name" value="alpha/beta-Hydrolases"/>
    <property type="match status" value="1"/>
</dbReference>
<feature type="transmembrane region" description="Helical" evidence="7">
    <location>
        <begin position="595"/>
        <end position="611"/>
    </location>
</feature>
<feature type="domain" description="AB hydrolase-1" evidence="8">
    <location>
        <begin position="66"/>
        <end position="195"/>
    </location>
</feature>
<evidence type="ECO:0000313" key="9">
    <source>
        <dbReference type="EMBL" id="KAG0688608.1"/>
    </source>
</evidence>
<keyword evidence="6 7" id="KW-0472">Membrane</keyword>
<evidence type="ECO:0000256" key="2">
    <source>
        <dbReference type="ARBA" id="ARBA00010088"/>
    </source>
</evidence>
<comment type="subcellular location">
    <subcellularLocation>
        <location evidence="1">Membrane</location>
        <topology evidence="1">Multi-pass membrane protein</topology>
    </subcellularLocation>
</comment>
<evidence type="ECO:0000256" key="7">
    <source>
        <dbReference type="SAM" id="Phobius"/>
    </source>
</evidence>
<dbReference type="Gene3D" id="3.40.50.1820">
    <property type="entry name" value="alpha/beta hydrolase"/>
    <property type="match status" value="1"/>
</dbReference>
<dbReference type="Gene3D" id="1.20.1250.20">
    <property type="entry name" value="MFS general substrate transporter like domains"/>
    <property type="match status" value="1"/>
</dbReference>
<dbReference type="PRINTS" id="PR00793">
    <property type="entry name" value="PROAMNOPTASE"/>
</dbReference>
<feature type="transmembrane region" description="Helical" evidence="7">
    <location>
        <begin position="788"/>
        <end position="811"/>
    </location>
</feature>
<feature type="transmembrane region" description="Helical" evidence="7">
    <location>
        <begin position="871"/>
        <end position="894"/>
    </location>
</feature>
<dbReference type="GO" id="GO:0022857">
    <property type="term" value="F:transmembrane transporter activity"/>
    <property type="evidence" value="ECO:0007669"/>
    <property type="project" value="InterPro"/>
</dbReference>
<evidence type="ECO:0000256" key="5">
    <source>
        <dbReference type="ARBA" id="ARBA00022989"/>
    </source>
</evidence>
<dbReference type="PANTHER" id="PTHR23502:SF34">
    <property type="entry name" value="PROTEIN HOL1"/>
    <property type="match status" value="1"/>
</dbReference>
<feature type="transmembrane region" description="Helical" evidence="7">
    <location>
        <begin position="564"/>
        <end position="583"/>
    </location>
</feature>
<feature type="transmembrane region" description="Helical" evidence="7">
    <location>
        <begin position="937"/>
        <end position="959"/>
    </location>
</feature>
<feature type="transmembrane region" description="Helical" evidence="7">
    <location>
        <begin position="971"/>
        <end position="989"/>
    </location>
</feature>
<sequence length="1010" mass="114096">MYSVIDTYIANGIKTSILKFRLPLNHFGASTSSIPVVIKVINTYHPNVSAKTFDIELDIRANLENLIVYLQGGPGFPTSIPTSPNDPSFLKPLLDRNYTVILLDQRGTGLSYPIDTTRLISKGNLKDQFEFIKNFRADSIVYDCEIIRKKLIKDSKWSLLGQSYGGFLAITYASFYPDSLKKIFLTGGLPPLTIKKVDEVYEATSCRTKERNIAYYKKFPEDVEKVNTIVKYLKENKVTLPNGGILSVERFRGLGLVFGGSGSSLNLHNIITTMYEELVECADNILFSYSTKLTLMNYLGFETNILYFLFQEAIYLNGKGMRSDWAADRVNSVNIDDPDMFFFTGEIVTKSMLESYSQLKPLYELANYIHQYDDWSIIYDIDKLKEITWEKLPIVASVYLDDQYIGMTGTGYHMEKYTDKYHPQYIPGTYSIYSSAVIRYQHHIAIKRYRYLLAEINNAGIDSNPIPATKRVKKKFKQLSNNYNYKFNPKRSLENIPDLKTRYGVILQPQPTNSVNDPLNWSKKRKAIHSIILLLVTAFTAAIANDASAPTDSINAITGISYTTLNNSAGVLFISIAVSTWLYSPFDYLLGRKSVILFGIIFGLFGSIWYAEINKSGDSYGSQVLTGFAFGSTDAHVQLCFASIFFRHQLGSIITIYNLAYSLGTYLGPLCANNISFDKGFRWVGWSGAIAAAGILIIVLFLFEENAFDYGKYIYRAEDFTLNLGFLQNGVISNEDSDNALLQGYFDKPDSYFHRQIPARLPNDPKYHNLKGFFIHYVKLLMIPIKCLIFPPVIYAGLVCGLQNAILTFYLTTEDTMLYDEPFNYSSDQVASMNIPCIIGSVIGCLYAGSMTDYFILWVARKKNGIVESEYRLYFAFLSGTLGAIGLLMFGFGISRNLNWQVFYVGLGFISYMFSSSNNLAMLYVMDTYRELMLETLVGVAVINNIIGCIFTFACSPWLEESGTENTYTALAVITLGVMYSSGAFIYFGQSWRKQTHSRYVVLSEIKANI</sequence>
<proteinExistence type="inferred from homology"/>
<dbReference type="Pfam" id="PF07690">
    <property type="entry name" value="MFS_1"/>
    <property type="match status" value="1"/>
</dbReference>
<dbReference type="PANTHER" id="PTHR23502">
    <property type="entry name" value="MAJOR FACILITATOR SUPERFAMILY"/>
    <property type="match status" value="1"/>
</dbReference>
<gene>
    <name evidence="9" type="ORF">C6P40_000742</name>
</gene>
<dbReference type="InterPro" id="IPR011701">
    <property type="entry name" value="MFS"/>
</dbReference>
<evidence type="ECO:0000256" key="6">
    <source>
        <dbReference type="ARBA" id="ARBA00023136"/>
    </source>
</evidence>
<comment type="caution">
    <text evidence="9">The sequence shown here is derived from an EMBL/GenBank/DDBJ whole genome shotgun (WGS) entry which is preliminary data.</text>
</comment>
<accession>A0A9P7BGR7</accession>
<dbReference type="AlphaFoldDB" id="A0A9P7BGR7"/>
<keyword evidence="4" id="KW-0378">Hydrolase</keyword>
<feature type="transmembrane region" description="Helical" evidence="7">
    <location>
        <begin position="900"/>
        <end position="925"/>
    </location>
</feature>
<reference evidence="9" key="1">
    <citation type="submission" date="2020-11" db="EMBL/GenBank/DDBJ databases">
        <title>Kefir isolates.</title>
        <authorList>
            <person name="Marcisauskas S."/>
            <person name="Kim Y."/>
            <person name="Blasche S."/>
        </authorList>
    </citation>
    <scope>NUCLEOTIDE SEQUENCE</scope>
    <source>
        <strain evidence="9">Olga-1</strain>
    </source>
</reference>
<dbReference type="EMBL" id="PUHW01000137">
    <property type="protein sequence ID" value="KAG0688608.1"/>
    <property type="molecule type" value="Genomic_DNA"/>
</dbReference>
<name>A0A9P7BGR7_9ASCO</name>
<dbReference type="InterPro" id="IPR029058">
    <property type="entry name" value="AB_hydrolase_fold"/>
</dbReference>